<sequence length="418" mass="45043">MVPHPAEREKRWREHCPGSTVVTYNHPSGRTSYTYVSASGQKFRSWKQCVRYMGEDPLESVSWKDTSSNGEETKPCTAGANYIQSTEVQALPWRHVDSTHPSSPGEKGSLSGDRSVIRKSQTLNVISSSSSSEDEEDSRDQKAPLARKQAISISSSKEIENDTDGSSSSESLDDSKQAAAAAHSSSSSSAVSSSSSDELDDREDADKPPGPSQDSVEKPDALGPNHTIDIPTVRADTTLLLRNSDVTELATAAADPTPTPPGPNEKAAGAEADARRKNRGERGGHGLDATTSARGAKEKGKRLATKRADLKQKRKVREDAGESLGTKCKSRGRHEPLSSRPSRSRAREASDSDSDSSLKERLWKAFEEAIKRRKSSTARPTHNCTRDPGTSRSTHCHCCCHGAAVIFICPCSATTPLS</sequence>
<dbReference type="AlphaFoldDB" id="A0A2R6XVU9"/>
<organism evidence="2 3">
    <name type="scientific">Marchantia polymorpha</name>
    <name type="common">Common liverwort</name>
    <name type="synonym">Marchantia aquatica</name>
    <dbReference type="NCBI Taxonomy" id="3197"/>
    <lineage>
        <taxon>Eukaryota</taxon>
        <taxon>Viridiplantae</taxon>
        <taxon>Streptophyta</taxon>
        <taxon>Embryophyta</taxon>
        <taxon>Marchantiophyta</taxon>
        <taxon>Marchantiopsida</taxon>
        <taxon>Marchantiidae</taxon>
        <taxon>Marchantiales</taxon>
        <taxon>Marchantiaceae</taxon>
        <taxon>Marchantia</taxon>
    </lineage>
</organism>
<feature type="compositionally biased region" description="Basic and acidic residues" evidence="1">
    <location>
        <begin position="272"/>
        <end position="285"/>
    </location>
</feature>
<dbReference type="Gramene" id="Mp1g19160.1">
    <property type="protein sequence ID" value="Mp1g19160.1.cds"/>
    <property type="gene ID" value="Mp1g19160"/>
</dbReference>
<feature type="compositionally biased region" description="Basic and acidic residues" evidence="1">
    <location>
        <begin position="306"/>
        <end position="320"/>
    </location>
</feature>
<keyword evidence="3" id="KW-1185">Reference proteome</keyword>
<feature type="region of interest" description="Disordered" evidence="1">
    <location>
        <begin position="247"/>
        <end position="360"/>
    </location>
</feature>
<protein>
    <recommendedName>
        <fullName evidence="4">MBD domain-containing protein</fullName>
    </recommendedName>
</protein>
<accession>A0A2R6XVU9</accession>
<evidence type="ECO:0008006" key="4">
    <source>
        <dbReference type="Google" id="ProtNLM"/>
    </source>
</evidence>
<evidence type="ECO:0000256" key="1">
    <source>
        <dbReference type="SAM" id="MobiDB-lite"/>
    </source>
</evidence>
<feature type="compositionally biased region" description="Low complexity" evidence="1">
    <location>
        <begin position="177"/>
        <end position="196"/>
    </location>
</feature>
<dbReference type="EMBL" id="KZ772673">
    <property type="protein sequence ID" value="PTQ50229.1"/>
    <property type="molecule type" value="Genomic_DNA"/>
</dbReference>
<feature type="compositionally biased region" description="Basic and acidic residues" evidence="1">
    <location>
        <begin position="345"/>
        <end position="360"/>
    </location>
</feature>
<dbReference type="Proteomes" id="UP000244005">
    <property type="component" value="Unassembled WGS sequence"/>
</dbReference>
<evidence type="ECO:0000313" key="2">
    <source>
        <dbReference type="EMBL" id="PTQ50229.1"/>
    </source>
</evidence>
<name>A0A2R6XVU9_MARPO</name>
<evidence type="ECO:0000313" key="3">
    <source>
        <dbReference type="Proteomes" id="UP000244005"/>
    </source>
</evidence>
<proteinExistence type="predicted"/>
<gene>
    <name evidence="2" type="ORF">MARPO_0001s0254</name>
</gene>
<feature type="region of interest" description="Disordered" evidence="1">
    <location>
        <begin position="95"/>
        <end position="235"/>
    </location>
</feature>
<reference evidence="3" key="1">
    <citation type="journal article" date="2017" name="Cell">
        <title>Insights into land plant evolution garnered from the Marchantia polymorpha genome.</title>
        <authorList>
            <person name="Bowman J.L."/>
            <person name="Kohchi T."/>
            <person name="Yamato K.T."/>
            <person name="Jenkins J."/>
            <person name="Shu S."/>
            <person name="Ishizaki K."/>
            <person name="Yamaoka S."/>
            <person name="Nishihama R."/>
            <person name="Nakamura Y."/>
            <person name="Berger F."/>
            <person name="Adam C."/>
            <person name="Aki S.S."/>
            <person name="Althoff F."/>
            <person name="Araki T."/>
            <person name="Arteaga-Vazquez M.A."/>
            <person name="Balasubrmanian S."/>
            <person name="Barry K."/>
            <person name="Bauer D."/>
            <person name="Boehm C.R."/>
            <person name="Briginshaw L."/>
            <person name="Caballero-Perez J."/>
            <person name="Catarino B."/>
            <person name="Chen F."/>
            <person name="Chiyoda S."/>
            <person name="Chovatia M."/>
            <person name="Davies K.M."/>
            <person name="Delmans M."/>
            <person name="Demura T."/>
            <person name="Dierschke T."/>
            <person name="Dolan L."/>
            <person name="Dorantes-Acosta A.E."/>
            <person name="Eklund D.M."/>
            <person name="Florent S.N."/>
            <person name="Flores-Sandoval E."/>
            <person name="Fujiyama A."/>
            <person name="Fukuzawa H."/>
            <person name="Galik B."/>
            <person name="Grimanelli D."/>
            <person name="Grimwood J."/>
            <person name="Grossniklaus U."/>
            <person name="Hamada T."/>
            <person name="Haseloff J."/>
            <person name="Hetherington A.J."/>
            <person name="Higo A."/>
            <person name="Hirakawa Y."/>
            <person name="Hundley H.N."/>
            <person name="Ikeda Y."/>
            <person name="Inoue K."/>
            <person name="Inoue S.I."/>
            <person name="Ishida S."/>
            <person name="Jia Q."/>
            <person name="Kakita M."/>
            <person name="Kanazawa T."/>
            <person name="Kawai Y."/>
            <person name="Kawashima T."/>
            <person name="Kennedy M."/>
            <person name="Kinose K."/>
            <person name="Kinoshita T."/>
            <person name="Kohara Y."/>
            <person name="Koide E."/>
            <person name="Komatsu K."/>
            <person name="Kopischke S."/>
            <person name="Kubo M."/>
            <person name="Kyozuka J."/>
            <person name="Lagercrantz U."/>
            <person name="Lin S.S."/>
            <person name="Lindquist E."/>
            <person name="Lipzen A.M."/>
            <person name="Lu C.W."/>
            <person name="De Luna E."/>
            <person name="Martienssen R.A."/>
            <person name="Minamino N."/>
            <person name="Mizutani M."/>
            <person name="Mizutani M."/>
            <person name="Mochizuki N."/>
            <person name="Monte I."/>
            <person name="Mosher R."/>
            <person name="Nagasaki H."/>
            <person name="Nakagami H."/>
            <person name="Naramoto S."/>
            <person name="Nishitani K."/>
            <person name="Ohtani M."/>
            <person name="Okamoto T."/>
            <person name="Okumura M."/>
            <person name="Phillips J."/>
            <person name="Pollak B."/>
            <person name="Reinders A."/>
            <person name="Rovekamp M."/>
            <person name="Sano R."/>
            <person name="Sawa S."/>
            <person name="Schmid M.W."/>
            <person name="Shirakawa M."/>
            <person name="Solano R."/>
            <person name="Spunde A."/>
            <person name="Suetsugu N."/>
            <person name="Sugano S."/>
            <person name="Sugiyama A."/>
            <person name="Sun R."/>
            <person name="Suzuki Y."/>
            <person name="Takenaka M."/>
            <person name="Takezawa D."/>
            <person name="Tomogane H."/>
            <person name="Tsuzuki M."/>
            <person name="Ueda T."/>
            <person name="Umeda M."/>
            <person name="Ward J.M."/>
            <person name="Watanabe Y."/>
            <person name="Yazaki K."/>
            <person name="Yokoyama R."/>
            <person name="Yoshitake Y."/>
            <person name="Yotsui I."/>
            <person name="Zachgo S."/>
            <person name="Schmutz J."/>
        </authorList>
    </citation>
    <scope>NUCLEOTIDE SEQUENCE [LARGE SCALE GENOMIC DNA]</scope>
    <source>
        <strain evidence="3">Tak-1</strain>
    </source>
</reference>